<evidence type="ECO:0000256" key="3">
    <source>
        <dbReference type="ARBA" id="ARBA00023134"/>
    </source>
</evidence>
<organism evidence="5 6">
    <name type="scientific">Bodo saltans</name>
    <name type="common">Flagellated protozoan</name>
    <dbReference type="NCBI Taxonomy" id="75058"/>
    <lineage>
        <taxon>Eukaryota</taxon>
        <taxon>Discoba</taxon>
        <taxon>Euglenozoa</taxon>
        <taxon>Kinetoplastea</taxon>
        <taxon>Metakinetoplastina</taxon>
        <taxon>Eubodonida</taxon>
        <taxon>Bodonidae</taxon>
        <taxon>Bodo</taxon>
    </lineage>
</organism>
<keyword evidence="2" id="KW-0547">Nucleotide-binding</keyword>
<dbReference type="InterPro" id="IPR005225">
    <property type="entry name" value="Small_GTP-bd"/>
</dbReference>
<keyword evidence="3" id="KW-0342">GTP-binding</keyword>
<feature type="region of interest" description="Disordered" evidence="4">
    <location>
        <begin position="136"/>
        <end position="172"/>
    </location>
</feature>
<dbReference type="Proteomes" id="UP000051952">
    <property type="component" value="Unassembled WGS sequence"/>
</dbReference>
<evidence type="ECO:0000256" key="4">
    <source>
        <dbReference type="SAM" id="MobiDB-lite"/>
    </source>
</evidence>
<name>A0A0S4KKR8_BODSA</name>
<dbReference type="GO" id="GO:0005764">
    <property type="term" value="C:lysosome"/>
    <property type="evidence" value="ECO:0007669"/>
    <property type="project" value="TreeGrafter"/>
</dbReference>
<dbReference type="GO" id="GO:0008333">
    <property type="term" value="P:endosome to lysosome transport"/>
    <property type="evidence" value="ECO:0007669"/>
    <property type="project" value="TreeGrafter"/>
</dbReference>
<dbReference type="GO" id="GO:0005525">
    <property type="term" value="F:GTP binding"/>
    <property type="evidence" value="ECO:0007669"/>
    <property type="project" value="UniProtKB-KW"/>
</dbReference>
<dbReference type="PANTHER" id="PTHR47981">
    <property type="entry name" value="RAB FAMILY"/>
    <property type="match status" value="1"/>
</dbReference>
<dbReference type="SMART" id="SM00173">
    <property type="entry name" value="RAS"/>
    <property type="match status" value="1"/>
</dbReference>
<gene>
    <name evidence="5" type="ORF">BSAL_69285</name>
</gene>
<dbReference type="InterPro" id="IPR027417">
    <property type="entry name" value="P-loop_NTPase"/>
</dbReference>
<comment type="similarity">
    <text evidence="1">Belongs to the small GTPase superfamily. Rab family.</text>
</comment>
<dbReference type="EMBL" id="CYKH01000486">
    <property type="protein sequence ID" value="CUI14106.1"/>
    <property type="molecule type" value="Genomic_DNA"/>
</dbReference>
<dbReference type="NCBIfam" id="TIGR00231">
    <property type="entry name" value="small_GTP"/>
    <property type="match status" value="1"/>
</dbReference>
<dbReference type="VEuPathDB" id="TriTrypDB:BSAL_69285"/>
<feature type="region of interest" description="Disordered" evidence="4">
    <location>
        <begin position="1"/>
        <end position="23"/>
    </location>
</feature>
<dbReference type="SMART" id="SM00175">
    <property type="entry name" value="RAB"/>
    <property type="match status" value="1"/>
</dbReference>
<evidence type="ECO:0000313" key="5">
    <source>
        <dbReference type="EMBL" id="CUI14106.1"/>
    </source>
</evidence>
<dbReference type="GO" id="GO:0045335">
    <property type="term" value="C:phagocytic vesicle"/>
    <property type="evidence" value="ECO:0007669"/>
    <property type="project" value="TreeGrafter"/>
</dbReference>
<accession>A0A0S4KKR8</accession>
<keyword evidence="6" id="KW-1185">Reference proteome</keyword>
<dbReference type="InterPro" id="IPR001806">
    <property type="entry name" value="Small_GTPase"/>
</dbReference>
<dbReference type="Pfam" id="PF00071">
    <property type="entry name" value="Ras"/>
    <property type="match status" value="2"/>
</dbReference>
<dbReference type="AlphaFoldDB" id="A0A0S4KKR8"/>
<evidence type="ECO:0000256" key="2">
    <source>
        <dbReference type="ARBA" id="ARBA00022741"/>
    </source>
</evidence>
<evidence type="ECO:0000313" key="6">
    <source>
        <dbReference type="Proteomes" id="UP000051952"/>
    </source>
</evidence>
<dbReference type="GO" id="GO:0003924">
    <property type="term" value="F:GTPase activity"/>
    <property type="evidence" value="ECO:0007669"/>
    <property type="project" value="InterPro"/>
</dbReference>
<reference evidence="6" key="1">
    <citation type="submission" date="2015-09" db="EMBL/GenBank/DDBJ databases">
        <authorList>
            <consortium name="Pathogen Informatics"/>
        </authorList>
    </citation>
    <scope>NUCLEOTIDE SEQUENCE [LARGE SCALE GENOMIC DNA]</scope>
    <source>
        <strain evidence="6">Lake Konstanz</strain>
    </source>
</reference>
<dbReference type="PANTHER" id="PTHR47981:SF39">
    <property type="entry name" value="RAS-RELATED PROTEIN RAB"/>
    <property type="match status" value="1"/>
</dbReference>
<dbReference type="PRINTS" id="PR00449">
    <property type="entry name" value="RASTRNSFRMNG"/>
</dbReference>
<dbReference type="PROSITE" id="PS51419">
    <property type="entry name" value="RAB"/>
    <property type="match status" value="1"/>
</dbReference>
<protein>
    <submittedName>
        <fullName evidence="5">Rab30 GTP-binding protein, putative</fullName>
    </submittedName>
</protein>
<dbReference type="OrthoDB" id="25896at2759"/>
<dbReference type="Gene3D" id="3.40.50.300">
    <property type="entry name" value="P-loop containing nucleotide triphosphate hydrolases"/>
    <property type="match status" value="1"/>
</dbReference>
<dbReference type="SUPFAM" id="SSF52540">
    <property type="entry name" value="P-loop containing nucleoside triphosphate hydrolases"/>
    <property type="match status" value="1"/>
</dbReference>
<dbReference type="GO" id="GO:0005770">
    <property type="term" value="C:late endosome"/>
    <property type="evidence" value="ECO:0007669"/>
    <property type="project" value="TreeGrafter"/>
</dbReference>
<evidence type="ECO:0000256" key="1">
    <source>
        <dbReference type="ARBA" id="ARBA00006270"/>
    </source>
</evidence>
<dbReference type="GO" id="GO:0090385">
    <property type="term" value="P:phagosome-lysosome fusion"/>
    <property type="evidence" value="ECO:0007669"/>
    <property type="project" value="TreeGrafter"/>
</dbReference>
<sequence length="283" mass="30075">MSGATKQPIRRSNSATPGGVEPNPDVPSLKVVVVGDYGVGKTSLIRQLTQRQFLVHTGTTIGVEFKEQRFPDAVLQIWDIAGQQYMSSMTKQYYRWASAAIVCVDISKESTFDVALDWRRDVLEKVGCAAVATATSGASSMSPSPQRGGGNASSSSSPVRGGAGGGATSSSVIPTVADDHTIPIFLFVNKSDLLSQTSHSAESLQKFALENGFTEMILTSAKDYQNVFQAFQHVATFVVDSQDAQGIEGTKNVAGSTVNLNALRRSVRAGNDGEKTKKKGCCD</sequence>
<proteinExistence type="inferred from homology"/>
<feature type="compositionally biased region" description="Low complexity" evidence="4">
    <location>
        <begin position="136"/>
        <end position="145"/>
    </location>
</feature>